<comment type="catalytic activity">
    <reaction evidence="7">
        <text>a lipid X + a UDP-2-N,3-O-bis[(3R)-3-hydroxyacyl]-alpha-D-glucosamine = a lipid A disaccharide + UDP + H(+)</text>
        <dbReference type="Rhea" id="RHEA:67828"/>
        <dbReference type="ChEBI" id="CHEBI:15378"/>
        <dbReference type="ChEBI" id="CHEBI:58223"/>
        <dbReference type="ChEBI" id="CHEBI:137748"/>
        <dbReference type="ChEBI" id="CHEBI:176338"/>
        <dbReference type="ChEBI" id="CHEBI:176343"/>
        <dbReference type="EC" id="2.4.1.182"/>
    </reaction>
</comment>
<keyword evidence="4" id="KW-0328">Glycosyltransferase</keyword>
<evidence type="ECO:0000256" key="6">
    <source>
        <dbReference type="ARBA" id="ARBA00023098"/>
    </source>
</evidence>
<evidence type="ECO:0000256" key="3">
    <source>
        <dbReference type="ARBA" id="ARBA00022556"/>
    </source>
</evidence>
<organism evidence="9 10">
    <name type="scientific">Musa troglodytarum</name>
    <name type="common">fe'i banana</name>
    <dbReference type="NCBI Taxonomy" id="320322"/>
    <lineage>
        <taxon>Eukaryota</taxon>
        <taxon>Viridiplantae</taxon>
        <taxon>Streptophyta</taxon>
        <taxon>Embryophyta</taxon>
        <taxon>Tracheophyta</taxon>
        <taxon>Spermatophyta</taxon>
        <taxon>Magnoliopsida</taxon>
        <taxon>Liliopsida</taxon>
        <taxon>Zingiberales</taxon>
        <taxon>Musaceae</taxon>
        <taxon>Musa</taxon>
    </lineage>
</organism>
<evidence type="ECO:0000256" key="4">
    <source>
        <dbReference type="ARBA" id="ARBA00022676"/>
    </source>
</evidence>
<proteinExistence type="predicted"/>
<sequence length="495" mass="55502">MLLRPIGGQPDGGLGGRLFVSWRIASKSGLSSYTTADSSGKRIIDMAAREGELRVFMVAGEVSGDSIASRLMASLKKLSPFPVRFAGVGGSLMSKEGLQTIFPMEEIAVMGLWELLPHLNTFRKRLKETTEAAFLFRPHAVVTVDSKGFSFRLLKRLKAVIELQLARLPCVVAYRAHLLTEWVIRYRTKLNFISLPNILLNSDIIPEVLFRECTPGKLATVFSKVVLDNNIQEKQTSAAEKVLQLLCPPREDTYRLLLEKLGYTGAHQAFSLQKSNDGDRDWDQVLFQERLKMSLLENCLAAPYEVFMINMAIANLMCPERANLEFVRFALMWSHIYPLGGHNGSDWVRVGLSCQWGIDVAPSQRSHVEDNDTALQVSRLTTPPLITAHARGAISDVRVARSRNDSNRSHQIALGTRSGERKGVDVILRNKKGERAETFEYWKSKEEITKEFEEKKADLQPKVARPPEVAEEIKKEEEAEKVSKQGLKATLLPLS</sequence>
<dbReference type="OrthoDB" id="2419at2759"/>
<dbReference type="InterPro" id="IPR003835">
    <property type="entry name" value="Glyco_trans_19"/>
</dbReference>
<dbReference type="PANTHER" id="PTHR30372:SF4">
    <property type="entry name" value="LIPID-A-DISACCHARIDE SYNTHASE, MITOCHONDRIAL-RELATED"/>
    <property type="match status" value="1"/>
</dbReference>
<keyword evidence="5" id="KW-0808">Transferase</keyword>
<keyword evidence="10" id="KW-1185">Reference proteome</keyword>
<reference evidence="9" key="1">
    <citation type="submission" date="2022-05" db="EMBL/GenBank/DDBJ databases">
        <title>The Musa troglodytarum L. genome provides insights into the mechanism of non-climacteric behaviour and enrichment of carotenoids.</title>
        <authorList>
            <person name="Wang J."/>
        </authorList>
    </citation>
    <scope>NUCLEOTIDE SEQUENCE</scope>
    <source>
        <tissue evidence="9">Leaf</tissue>
    </source>
</reference>
<evidence type="ECO:0000256" key="8">
    <source>
        <dbReference type="SAM" id="MobiDB-lite"/>
    </source>
</evidence>
<dbReference type="PANTHER" id="PTHR30372">
    <property type="entry name" value="LIPID-A-DISACCHARIDE SYNTHASE"/>
    <property type="match status" value="1"/>
</dbReference>
<evidence type="ECO:0000256" key="2">
    <source>
        <dbReference type="ARBA" id="ARBA00022516"/>
    </source>
</evidence>
<dbReference type="GO" id="GO:0005543">
    <property type="term" value="F:phospholipid binding"/>
    <property type="evidence" value="ECO:0007669"/>
    <property type="project" value="TreeGrafter"/>
</dbReference>
<keyword evidence="3" id="KW-0441">Lipid A biosynthesis</keyword>
<evidence type="ECO:0000313" key="10">
    <source>
        <dbReference type="Proteomes" id="UP001055439"/>
    </source>
</evidence>
<evidence type="ECO:0000256" key="1">
    <source>
        <dbReference type="ARBA" id="ARBA00012687"/>
    </source>
</evidence>
<evidence type="ECO:0000313" key="9">
    <source>
        <dbReference type="EMBL" id="URE22235.1"/>
    </source>
</evidence>
<evidence type="ECO:0000256" key="5">
    <source>
        <dbReference type="ARBA" id="ARBA00022679"/>
    </source>
</evidence>
<keyword evidence="6" id="KW-0443">Lipid metabolism</keyword>
<dbReference type="Pfam" id="PF02684">
    <property type="entry name" value="LpxB"/>
    <property type="match status" value="1"/>
</dbReference>
<keyword evidence="2" id="KW-0444">Lipid biosynthesis</keyword>
<dbReference type="GO" id="GO:0009245">
    <property type="term" value="P:lipid A biosynthetic process"/>
    <property type="evidence" value="ECO:0007669"/>
    <property type="project" value="UniProtKB-KW"/>
</dbReference>
<feature type="region of interest" description="Disordered" evidence="8">
    <location>
        <begin position="454"/>
        <end position="495"/>
    </location>
</feature>
<accession>A0A9E7KP40</accession>
<dbReference type="GO" id="GO:0008915">
    <property type="term" value="F:lipid-A-disaccharide synthase activity"/>
    <property type="evidence" value="ECO:0007669"/>
    <property type="project" value="UniProtKB-EC"/>
</dbReference>
<dbReference type="AlphaFoldDB" id="A0A9E7KP40"/>
<dbReference type="EMBL" id="CP097510">
    <property type="protein sequence ID" value="URE22235.1"/>
    <property type="molecule type" value="Genomic_DNA"/>
</dbReference>
<name>A0A9E7KP40_9LILI</name>
<protein>
    <recommendedName>
        <fullName evidence="1">lipid-A-disaccharide synthase</fullName>
        <ecNumber evidence="1">2.4.1.182</ecNumber>
    </recommendedName>
</protein>
<evidence type="ECO:0000256" key="7">
    <source>
        <dbReference type="ARBA" id="ARBA00048975"/>
    </source>
</evidence>
<dbReference type="Proteomes" id="UP001055439">
    <property type="component" value="Chromosome 8"/>
</dbReference>
<dbReference type="GO" id="GO:0016020">
    <property type="term" value="C:membrane"/>
    <property type="evidence" value="ECO:0007669"/>
    <property type="project" value="GOC"/>
</dbReference>
<feature type="compositionally biased region" description="Basic and acidic residues" evidence="8">
    <location>
        <begin position="471"/>
        <end position="483"/>
    </location>
</feature>
<gene>
    <name evidence="9" type="ORF">MUK42_07443</name>
</gene>
<dbReference type="EC" id="2.4.1.182" evidence="1"/>